<dbReference type="KEGG" id="aqu:109585745"/>
<gene>
    <name evidence="3" type="primary">109585745</name>
</gene>
<feature type="transmembrane region" description="Helical" evidence="2">
    <location>
        <begin position="476"/>
        <end position="503"/>
    </location>
</feature>
<dbReference type="AlphaFoldDB" id="A0A1X7TW38"/>
<reference evidence="4" key="1">
    <citation type="journal article" date="2010" name="Nature">
        <title>The Amphimedon queenslandica genome and the evolution of animal complexity.</title>
        <authorList>
            <person name="Srivastava M."/>
            <person name="Simakov O."/>
            <person name="Chapman J."/>
            <person name="Fahey B."/>
            <person name="Gauthier M.E."/>
            <person name="Mitros T."/>
            <person name="Richards G.S."/>
            <person name="Conaco C."/>
            <person name="Dacre M."/>
            <person name="Hellsten U."/>
            <person name="Larroux C."/>
            <person name="Putnam N.H."/>
            <person name="Stanke M."/>
            <person name="Adamska M."/>
            <person name="Darling A."/>
            <person name="Degnan S.M."/>
            <person name="Oakley T.H."/>
            <person name="Plachetzki D.C."/>
            <person name="Zhai Y."/>
            <person name="Adamski M."/>
            <person name="Calcino A."/>
            <person name="Cummins S.F."/>
            <person name="Goodstein D.M."/>
            <person name="Harris C."/>
            <person name="Jackson D.J."/>
            <person name="Leys S.P."/>
            <person name="Shu S."/>
            <person name="Woodcroft B.J."/>
            <person name="Vervoort M."/>
            <person name="Kosik K.S."/>
            <person name="Manning G."/>
            <person name="Degnan B.M."/>
            <person name="Rokhsar D.S."/>
        </authorList>
    </citation>
    <scope>NUCLEOTIDE SEQUENCE [LARGE SCALE GENOMIC DNA]</scope>
</reference>
<organism evidence="3">
    <name type="scientific">Amphimedon queenslandica</name>
    <name type="common">Sponge</name>
    <dbReference type="NCBI Taxonomy" id="400682"/>
    <lineage>
        <taxon>Eukaryota</taxon>
        <taxon>Metazoa</taxon>
        <taxon>Porifera</taxon>
        <taxon>Demospongiae</taxon>
        <taxon>Heteroscleromorpha</taxon>
        <taxon>Haplosclerida</taxon>
        <taxon>Niphatidae</taxon>
        <taxon>Amphimedon</taxon>
    </lineage>
</organism>
<dbReference type="InterPro" id="IPR036116">
    <property type="entry name" value="FN3_sf"/>
</dbReference>
<proteinExistence type="predicted"/>
<feature type="compositionally biased region" description="Basic and acidic residues" evidence="1">
    <location>
        <begin position="512"/>
        <end position="535"/>
    </location>
</feature>
<dbReference type="EnsemblMetazoa" id="Aqu2.1.19348_001">
    <property type="protein sequence ID" value="Aqu2.1.19348_001"/>
    <property type="gene ID" value="Aqu2.1.19348"/>
</dbReference>
<keyword evidence="2" id="KW-0472">Membrane</keyword>
<evidence type="ECO:0000256" key="2">
    <source>
        <dbReference type="SAM" id="Phobius"/>
    </source>
</evidence>
<evidence type="ECO:0000256" key="1">
    <source>
        <dbReference type="SAM" id="MobiDB-lite"/>
    </source>
</evidence>
<evidence type="ECO:0000313" key="4">
    <source>
        <dbReference type="Proteomes" id="UP000007879"/>
    </source>
</evidence>
<sequence length="561" mass="61817">MAGSNSSLHSDKRISSRWLFLQEVTLLMLLTTYLGAGNPVIAPSPVVTTYLGGTINITCIKPNEAMEVAWETGLLPLFAFRDENNLVVSVNDISLNGSFIYCIARYPSQPVTFYTSDPVVLLIQGTLGSFELTKVTNGPCEVKITWNSPFTLPGVPILGYQINITNQDTGTKDIIFTKNRNISLILDYNYTVAVSGVNSAGVGNVSVVNASSVLNYIHETFSSLNYSNPIPSRIANEWKANISLSNYNQQHKEILEDTGCNAFIVINFINRSDSETVFTSKETHVNDEELLSNDPIVMKEDSRYNVTIALKAFQRQAKVFESANIGELSTFDVQDINNDDGNDCLRTEYVDGSNISKCRIKLNCSNELLKSFILNGGRECLNETVKNATCVLEAYDCANDDCVNWEGPAVTRNITISNVSSVSSEAIEGPSSISYVKSTIHPSTTDTTSASEMAYPSDTVVATNSIEPYNLSMFKLIAVIVGSIITIIIIIIITIMIVLVLYFKKSNTVKSCDSESNHAQESYKSKRNNAKESCENNKQCAEGNFPEKFHRNEDDDQESTL</sequence>
<protein>
    <recommendedName>
        <fullName evidence="5">Fibronectin type-III domain-containing protein</fullName>
    </recommendedName>
</protein>
<dbReference type="SUPFAM" id="SSF49265">
    <property type="entry name" value="Fibronectin type III"/>
    <property type="match status" value="1"/>
</dbReference>
<accession>A0A1X7TW38</accession>
<evidence type="ECO:0000313" key="3">
    <source>
        <dbReference type="EnsemblMetazoa" id="Aqu2.1.19348_001"/>
    </source>
</evidence>
<name>A0A1X7TW38_AMPQE</name>
<dbReference type="InParanoid" id="A0A1X7TW38"/>
<dbReference type="EnsemblMetazoa" id="XM_020001872.1">
    <property type="protein sequence ID" value="XP_019857431.1"/>
    <property type="gene ID" value="LOC109585745"/>
</dbReference>
<dbReference type="OrthoDB" id="65481at2759"/>
<feature type="region of interest" description="Disordered" evidence="1">
    <location>
        <begin position="512"/>
        <end position="561"/>
    </location>
</feature>
<reference evidence="3" key="2">
    <citation type="submission" date="2017-05" db="UniProtKB">
        <authorList>
            <consortium name="EnsemblMetazoa"/>
        </authorList>
    </citation>
    <scope>IDENTIFICATION</scope>
</reference>
<keyword evidence="4" id="KW-1185">Reference proteome</keyword>
<dbReference type="InterPro" id="IPR013783">
    <property type="entry name" value="Ig-like_fold"/>
</dbReference>
<dbReference type="EnsemblMetazoa" id="XM_020001871.1">
    <property type="protein sequence ID" value="XP_019857430.1"/>
    <property type="gene ID" value="LOC109585745"/>
</dbReference>
<dbReference type="Gene3D" id="2.60.40.10">
    <property type="entry name" value="Immunoglobulins"/>
    <property type="match status" value="1"/>
</dbReference>
<dbReference type="Proteomes" id="UP000007879">
    <property type="component" value="Unassembled WGS sequence"/>
</dbReference>
<keyword evidence="2" id="KW-1133">Transmembrane helix</keyword>
<evidence type="ECO:0008006" key="5">
    <source>
        <dbReference type="Google" id="ProtNLM"/>
    </source>
</evidence>
<keyword evidence="2" id="KW-0812">Transmembrane</keyword>